<dbReference type="InterPro" id="IPR012341">
    <property type="entry name" value="6hp_glycosidase-like_sf"/>
</dbReference>
<gene>
    <name evidence="2" type="ORF">BO97DRAFT_406372</name>
</gene>
<evidence type="ECO:0000313" key="2">
    <source>
        <dbReference type="EMBL" id="RAL11140.1"/>
    </source>
</evidence>
<dbReference type="PIRSF" id="PIRSF006402">
    <property type="entry name" value="UCP006402_thioredoxin"/>
    <property type="match status" value="1"/>
</dbReference>
<dbReference type="InterPro" id="IPR008928">
    <property type="entry name" value="6-hairpin_glycosidase_sf"/>
</dbReference>
<dbReference type="GO" id="GO:0003824">
    <property type="term" value="F:catalytic activity"/>
    <property type="evidence" value="ECO:0007669"/>
    <property type="project" value="UniProtKB-ARBA"/>
</dbReference>
<dbReference type="Gene3D" id="3.40.30.10">
    <property type="entry name" value="Glutaredoxin"/>
    <property type="match status" value="1"/>
</dbReference>
<dbReference type="GeneID" id="37199696"/>
<protein>
    <submittedName>
        <fullName evidence="2">DUF255 domain protein</fullName>
    </submittedName>
</protein>
<dbReference type="OrthoDB" id="1923667at2759"/>
<keyword evidence="3" id="KW-1185">Reference proteome</keyword>
<evidence type="ECO:0000313" key="3">
    <source>
        <dbReference type="Proteomes" id="UP000248961"/>
    </source>
</evidence>
<dbReference type="PANTHER" id="PTHR42899:SF1">
    <property type="entry name" value="SPERMATOGENESIS-ASSOCIATED PROTEIN 20"/>
    <property type="match status" value="1"/>
</dbReference>
<name>A0A395HTM3_ASPHC</name>
<reference evidence="2 3" key="1">
    <citation type="submission" date="2018-02" db="EMBL/GenBank/DDBJ databases">
        <title>The genomes of Aspergillus section Nigri reveals drivers in fungal speciation.</title>
        <authorList>
            <consortium name="DOE Joint Genome Institute"/>
            <person name="Vesth T.C."/>
            <person name="Nybo J."/>
            <person name="Theobald S."/>
            <person name="Brandl J."/>
            <person name="Frisvad J.C."/>
            <person name="Nielsen K.F."/>
            <person name="Lyhne E.K."/>
            <person name="Kogle M.E."/>
            <person name="Kuo A."/>
            <person name="Riley R."/>
            <person name="Clum A."/>
            <person name="Nolan M."/>
            <person name="Lipzen A."/>
            <person name="Salamov A."/>
            <person name="Henrissat B."/>
            <person name="Wiebenga A."/>
            <person name="De vries R.P."/>
            <person name="Grigoriev I.V."/>
            <person name="Mortensen U.H."/>
            <person name="Andersen M.R."/>
            <person name="Baker S.E."/>
        </authorList>
    </citation>
    <scope>NUCLEOTIDE SEQUENCE [LARGE SCALE GENOMIC DNA]</scope>
    <source>
        <strain evidence="2 3">CBS 101889</strain>
    </source>
</reference>
<dbReference type="SUPFAM" id="SSF48208">
    <property type="entry name" value="Six-hairpin glycosidases"/>
    <property type="match status" value="1"/>
</dbReference>
<evidence type="ECO:0000259" key="1">
    <source>
        <dbReference type="Pfam" id="PF03190"/>
    </source>
</evidence>
<dbReference type="STRING" id="1450537.A0A395HTM3"/>
<dbReference type="PANTHER" id="PTHR42899">
    <property type="entry name" value="SPERMATOGENESIS-ASSOCIATED PROTEIN 20"/>
    <property type="match status" value="1"/>
</dbReference>
<dbReference type="SUPFAM" id="SSF52833">
    <property type="entry name" value="Thioredoxin-like"/>
    <property type="match status" value="1"/>
</dbReference>
<feature type="domain" description="Spermatogenesis-associated protein 20-like TRX" evidence="1">
    <location>
        <begin position="20"/>
        <end position="185"/>
    </location>
</feature>
<dbReference type="InterPro" id="IPR024705">
    <property type="entry name" value="Ssp411"/>
</dbReference>
<dbReference type="EMBL" id="KZ824290">
    <property type="protein sequence ID" value="RAL11140.1"/>
    <property type="molecule type" value="Genomic_DNA"/>
</dbReference>
<dbReference type="AlphaFoldDB" id="A0A395HTM3"/>
<accession>A0A395HTM3</accession>
<dbReference type="InterPro" id="IPR036249">
    <property type="entry name" value="Thioredoxin-like_sf"/>
</dbReference>
<dbReference type="Gene3D" id="1.50.10.10">
    <property type="match status" value="1"/>
</dbReference>
<sequence>MAAPSGMHHNMADAGPKLVNRLRNSKSPYVRAHMNNPVAWQLWDTEAIELARRHNRLIFLSIGYSACHWCHVMEKESFMSHEVASVLNESFVPIKVDREERPDIDDVYMNYVQATTGSGGWPLNVFLTPDLEPVFGGTYWPGPNSSTLTGNETIGFVEILEKLRDVWQTQQQRCLESAKEITKQLREFAEEGTHSYQEDRQVDEDLDIELLEEAYQHFVSRYDPVHGGFSKAPKFPTPSNLSFLLRLGIYPTAVSDIVGKEECEQATAMAVNTLISMARGGIRDHIGHGFARYSVTADWGLPHFEKMLYDQAQLLDVFVDAFKITHNPELLGAVYDLVTYLTSAPIQSPTGVFHSSEDADSLPTPNDTEKREGAFYVWTLKELTQVLGQRDAGVCARHWGVLPDGNIPPENDPHDEFMNQNVLSVKVTPSKLAKDFGLGEDEVVRIIKSAKQKLCEYRERTRVRPDLDDKIIVAWNGLAIGALAKCSALFEEIESSKAVQCREAAAKAINFIRENLFDQSTGQLWRIYRDGEKGTTPGFADDYAYLTGGLLDMYEATFDDSYLQFAEQLQKYLNDNFLAYVGSTPAGFYCTPSIMTPGTPGPLLRLKTGTESATPSINGVIARNLLRLSSLLEEEQYRTLARQTCRSFSVEILQHPFLFVGLLDAIVGLETGTRNITGVFSTATLPQGPSLEAASEGLTSRTEEPIAVRDLIVKKLRAEAGPTLSTATTTVSLVDIRPSHLGSFVGNQSFWLRTRNPLFKELQPSQPAKNHLMVCETGRCRMVDF</sequence>
<proteinExistence type="predicted"/>
<dbReference type="Pfam" id="PF03190">
    <property type="entry name" value="Thioredox_DsbH"/>
    <property type="match status" value="1"/>
</dbReference>
<dbReference type="VEuPathDB" id="FungiDB:BO97DRAFT_406372"/>
<dbReference type="Proteomes" id="UP000248961">
    <property type="component" value="Unassembled WGS sequence"/>
</dbReference>
<dbReference type="RefSeq" id="XP_025550294.1">
    <property type="nucleotide sequence ID" value="XM_025695407.1"/>
</dbReference>
<organism evidence="2 3">
    <name type="scientific">Aspergillus homomorphus (strain CBS 101889)</name>
    <dbReference type="NCBI Taxonomy" id="1450537"/>
    <lineage>
        <taxon>Eukaryota</taxon>
        <taxon>Fungi</taxon>
        <taxon>Dikarya</taxon>
        <taxon>Ascomycota</taxon>
        <taxon>Pezizomycotina</taxon>
        <taxon>Eurotiomycetes</taxon>
        <taxon>Eurotiomycetidae</taxon>
        <taxon>Eurotiales</taxon>
        <taxon>Aspergillaceae</taxon>
        <taxon>Aspergillus</taxon>
        <taxon>Aspergillus subgen. Circumdati</taxon>
    </lineage>
</organism>
<dbReference type="CDD" id="cd02955">
    <property type="entry name" value="SSP411"/>
    <property type="match status" value="1"/>
</dbReference>
<dbReference type="GO" id="GO:0005975">
    <property type="term" value="P:carbohydrate metabolic process"/>
    <property type="evidence" value="ECO:0007669"/>
    <property type="project" value="InterPro"/>
</dbReference>
<dbReference type="InterPro" id="IPR004879">
    <property type="entry name" value="Ssp411-like_TRX"/>
</dbReference>